<proteinExistence type="predicted"/>
<reference evidence="1 2" key="2">
    <citation type="journal article" date="2010" name="BMC Genomics">
        <title>The genome of Geobacter bemidjiensis, exemplar for the subsurface clade of Geobacter species that predominate in Fe(III)-reducing subsurface environments.</title>
        <authorList>
            <person name="Aklujkar M."/>
            <person name="Young N.D."/>
            <person name="Holmes D."/>
            <person name="Chavan M."/>
            <person name="Risso C."/>
            <person name="Kiss H.E."/>
            <person name="Han C.S."/>
            <person name="Land M.L."/>
            <person name="Lovley D.R."/>
        </authorList>
    </citation>
    <scope>NUCLEOTIDE SEQUENCE [LARGE SCALE GENOMIC DNA]</scope>
    <source>
        <strain evidence="2">ATCC BAA-1014 / DSM 16622 / JCM 12645 / Bem</strain>
    </source>
</reference>
<dbReference type="RefSeq" id="WP_012529811.1">
    <property type="nucleotide sequence ID" value="NC_011146.1"/>
</dbReference>
<dbReference type="HOGENOM" id="CLU_975771_0_0_7"/>
<reference evidence="1 2" key="1">
    <citation type="submission" date="2008-07" db="EMBL/GenBank/DDBJ databases">
        <title>Complete sequence of Geobacter bemidjiensis BEM.</title>
        <authorList>
            <consortium name="US DOE Joint Genome Institute"/>
            <person name="Lucas S."/>
            <person name="Copeland A."/>
            <person name="Lapidus A."/>
            <person name="Glavina del Rio T."/>
            <person name="Dalin E."/>
            <person name="Tice H."/>
            <person name="Bruce D."/>
            <person name="Goodwin L."/>
            <person name="Pitluck S."/>
            <person name="Kiss H."/>
            <person name="Brettin T."/>
            <person name="Detter J.C."/>
            <person name="Han C."/>
            <person name="Kuske C.R."/>
            <person name="Schmutz J."/>
            <person name="Larimer F."/>
            <person name="Land M."/>
            <person name="Hauser L."/>
            <person name="Kyrpides N."/>
            <person name="Lykidis A."/>
            <person name="Lovley D."/>
            <person name="Richardson P."/>
        </authorList>
    </citation>
    <scope>NUCLEOTIDE SEQUENCE [LARGE SCALE GENOMIC DNA]</scope>
    <source>
        <strain evidence="2">ATCC BAA-1014 / DSM 16622 / JCM 12645 / Bem</strain>
    </source>
</reference>
<dbReference type="EMBL" id="CP001124">
    <property type="protein sequence ID" value="ACH38400.1"/>
    <property type="molecule type" value="Genomic_DNA"/>
</dbReference>
<dbReference type="OrthoDB" id="5393285at2"/>
<sequence>MTWERMSIEEYAAFKRNDGDRVVKIKDTWWVEARPFFFRPLFPLSRVNPRVANYPAQSLVGGVLHLVPEQVPANSNMNLFLYQDIAGYALEGMDKKSRWVVRKSMESFRAERLTDVELFIEQAYPVYRSFYERTKYFYKSERTAERFFAQWARTIYSNPKVKVTGAYRQERLSAVDISYQVEDLIIEDVFFSDSLSQQLKVTDFMLHVLREQASRSDARMLFRGFPSGKESLDRAKMMRGCRMMTLPAHCRINPLALYLGKTLMNGSYRKLAAMIAAPEQDGKEN</sequence>
<gene>
    <name evidence="1" type="ordered locus">Gbem_1381</name>
</gene>
<organism evidence="1 2">
    <name type="scientific">Citrifermentans bemidjiense (strain ATCC BAA-1014 / DSM 16622 / JCM 12645 / Bem)</name>
    <name type="common">Geobacter bemidjiensis</name>
    <dbReference type="NCBI Taxonomy" id="404380"/>
    <lineage>
        <taxon>Bacteria</taxon>
        <taxon>Pseudomonadati</taxon>
        <taxon>Thermodesulfobacteriota</taxon>
        <taxon>Desulfuromonadia</taxon>
        <taxon>Geobacterales</taxon>
        <taxon>Geobacteraceae</taxon>
        <taxon>Citrifermentans</taxon>
    </lineage>
</organism>
<dbReference type="AlphaFoldDB" id="B5EIN5"/>
<dbReference type="Proteomes" id="UP000008825">
    <property type="component" value="Chromosome"/>
</dbReference>
<name>B5EIN5_CITBB</name>
<evidence type="ECO:0000313" key="1">
    <source>
        <dbReference type="EMBL" id="ACH38400.1"/>
    </source>
</evidence>
<dbReference type="KEGG" id="gbm:Gbem_1381"/>
<accession>B5EIN5</accession>
<protein>
    <submittedName>
        <fullName evidence="1">Uncharacterized protein</fullName>
    </submittedName>
</protein>
<keyword evidence="2" id="KW-1185">Reference proteome</keyword>
<evidence type="ECO:0000313" key="2">
    <source>
        <dbReference type="Proteomes" id="UP000008825"/>
    </source>
</evidence>